<organism evidence="1 2">
    <name type="scientific">Ornithinibacillus halophilus</name>
    <dbReference type="NCBI Taxonomy" id="930117"/>
    <lineage>
        <taxon>Bacteria</taxon>
        <taxon>Bacillati</taxon>
        <taxon>Bacillota</taxon>
        <taxon>Bacilli</taxon>
        <taxon>Bacillales</taxon>
        <taxon>Bacillaceae</taxon>
        <taxon>Ornithinibacillus</taxon>
    </lineage>
</organism>
<dbReference type="STRING" id="930117.SAMN05216225_100951"/>
<keyword evidence="2" id="KW-1185">Reference proteome</keyword>
<dbReference type="AlphaFoldDB" id="A0A1M5FN60"/>
<evidence type="ECO:0000313" key="2">
    <source>
        <dbReference type="Proteomes" id="UP000183988"/>
    </source>
</evidence>
<proteinExistence type="predicted"/>
<dbReference type="OrthoDB" id="2988087at2"/>
<accession>A0A1M5FN60</accession>
<protein>
    <submittedName>
        <fullName evidence="1">Uncharacterized protein</fullName>
    </submittedName>
</protein>
<dbReference type="Proteomes" id="UP000183988">
    <property type="component" value="Unassembled WGS sequence"/>
</dbReference>
<evidence type="ECO:0000313" key="1">
    <source>
        <dbReference type="EMBL" id="SHF92945.1"/>
    </source>
</evidence>
<name>A0A1M5FN60_9BACI</name>
<sequence length="313" mass="36274">MSDVMKQVVQEILHGNKTVISKPVQEKSSSKPTSNNVLKNINRPNYQQKKKNHRLKVKENVHKPAAVLKNTPTKQRTNNRKELNEKSISKLNSITLAEGNLPKRNNNYIHQNQRYNAKSRLIGKTKNGGFVWFYPELSMDLIQSFQRPLDRVAVGVIQMPNSLPSYLLLVNEVIRQNQDIKFHVMWDSEANSTFTAELYDEDVGRLERIMNDLYQKLNRNSMKRYETYTAISPSSWLSRQLKASPSVEAIAFLEGISYYNNIILVDQLLEKFAANEFQFYIHKNYILFEGNYHIVSKLIGELKKLAAHHFSAM</sequence>
<dbReference type="EMBL" id="FQVW01000009">
    <property type="protein sequence ID" value="SHF92945.1"/>
    <property type="molecule type" value="Genomic_DNA"/>
</dbReference>
<gene>
    <name evidence="1" type="ORF">SAMN05216225_100951</name>
</gene>
<reference evidence="1 2" key="1">
    <citation type="submission" date="2016-11" db="EMBL/GenBank/DDBJ databases">
        <authorList>
            <person name="Jaros S."/>
            <person name="Januszkiewicz K."/>
            <person name="Wedrychowicz H."/>
        </authorList>
    </citation>
    <scope>NUCLEOTIDE SEQUENCE [LARGE SCALE GENOMIC DNA]</scope>
    <source>
        <strain evidence="1 2">IBRC-M 10683</strain>
    </source>
</reference>